<evidence type="ECO:0000313" key="1">
    <source>
        <dbReference type="EMBL" id="KRY26663.1"/>
    </source>
</evidence>
<dbReference type="EMBL" id="JYDH01000366">
    <property type="protein sequence ID" value="KRY26663.1"/>
    <property type="molecule type" value="Genomic_DNA"/>
</dbReference>
<dbReference type="AlphaFoldDB" id="A0A0V1APB9"/>
<organism evidence="1 2">
    <name type="scientific">Trichinella spiralis</name>
    <name type="common">Trichina worm</name>
    <dbReference type="NCBI Taxonomy" id="6334"/>
    <lineage>
        <taxon>Eukaryota</taxon>
        <taxon>Metazoa</taxon>
        <taxon>Ecdysozoa</taxon>
        <taxon>Nematoda</taxon>
        <taxon>Enoplea</taxon>
        <taxon>Dorylaimia</taxon>
        <taxon>Trichinellida</taxon>
        <taxon>Trichinellidae</taxon>
        <taxon>Trichinella</taxon>
    </lineage>
</organism>
<reference evidence="1 2" key="1">
    <citation type="submission" date="2015-01" db="EMBL/GenBank/DDBJ databases">
        <title>Evolution of Trichinella species and genotypes.</title>
        <authorList>
            <person name="Korhonen P.K."/>
            <person name="Edoardo P."/>
            <person name="Giuseppe L.R."/>
            <person name="Gasser R.B."/>
        </authorList>
    </citation>
    <scope>NUCLEOTIDE SEQUENCE [LARGE SCALE GENOMIC DNA]</scope>
    <source>
        <strain evidence="1">ISS3</strain>
    </source>
</reference>
<keyword evidence="2" id="KW-1185">Reference proteome</keyword>
<gene>
    <name evidence="1" type="ORF">T01_16206</name>
</gene>
<protein>
    <submittedName>
        <fullName evidence="1">Uncharacterized protein</fullName>
    </submittedName>
</protein>
<comment type="caution">
    <text evidence="1">The sequence shown here is derived from an EMBL/GenBank/DDBJ whole genome shotgun (WGS) entry which is preliminary data.</text>
</comment>
<dbReference type="OrthoDB" id="10057240at2759"/>
<proteinExistence type="predicted"/>
<accession>A0A0V1APB9</accession>
<name>A0A0V1APB9_TRISP</name>
<sequence>MVILTTQTSIKERNRHLRERHIAKELSRGWWMMVIVSHSCVKHHEIYDTLKKLSDLNVRATGTVRLNRTGSTSEF</sequence>
<dbReference type="Proteomes" id="UP000054776">
    <property type="component" value="Unassembled WGS sequence"/>
</dbReference>
<dbReference type="InParanoid" id="A0A0V1APB9"/>
<evidence type="ECO:0000313" key="2">
    <source>
        <dbReference type="Proteomes" id="UP000054776"/>
    </source>
</evidence>